<accession>A0ABR3NGP2</accession>
<name>A0ABR3NGP2_9TELE</name>
<reference evidence="1 2" key="1">
    <citation type="submission" date="2023-09" db="EMBL/GenBank/DDBJ databases">
        <authorList>
            <person name="Wang M."/>
        </authorList>
    </citation>
    <scope>NUCLEOTIDE SEQUENCE [LARGE SCALE GENOMIC DNA]</scope>
    <source>
        <strain evidence="1">GT-2023</strain>
        <tissue evidence="1">Liver</tissue>
    </source>
</reference>
<gene>
    <name evidence="1" type="ORF">QQF64_035761</name>
</gene>
<evidence type="ECO:0000313" key="2">
    <source>
        <dbReference type="Proteomes" id="UP001558613"/>
    </source>
</evidence>
<keyword evidence="2" id="KW-1185">Reference proteome</keyword>
<proteinExistence type="predicted"/>
<evidence type="ECO:0000313" key="1">
    <source>
        <dbReference type="EMBL" id="KAL1276138.1"/>
    </source>
</evidence>
<protein>
    <submittedName>
        <fullName evidence="1">Uncharacterized protein</fullName>
    </submittedName>
</protein>
<dbReference type="Proteomes" id="UP001558613">
    <property type="component" value="Unassembled WGS sequence"/>
</dbReference>
<feature type="non-terminal residue" evidence="1">
    <location>
        <position position="82"/>
    </location>
</feature>
<comment type="caution">
    <text evidence="1">The sequence shown here is derived from an EMBL/GenBank/DDBJ whole genome shotgun (WGS) entry which is preliminary data.</text>
</comment>
<dbReference type="EMBL" id="JAYMGO010000004">
    <property type="protein sequence ID" value="KAL1276138.1"/>
    <property type="molecule type" value="Genomic_DNA"/>
</dbReference>
<sequence length="82" mass="9618">MAFIKEESEDVEIEEVFRAKHEDAEEQTDLMALKEEREVLDETEETDQYERLHDFMVGEKSFCSLESGKTSARKRAQRTGIM</sequence>
<organism evidence="1 2">
    <name type="scientific">Cirrhinus molitorella</name>
    <name type="common">mud carp</name>
    <dbReference type="NCBI Taxonomy" id="172907"/>
    <lineage>
        <taxon>Eukaryota</taxon>
        <taxon>Metazoa</taxon>
        <taxon>Chordata</taxon>
        <taxon>Craniata</taxon>
        <taxon>Vertebrata</taxon>
        <taxon>Euteleostomi</taxon>
        <taxon>Actinopterygii</taxon>
        <taxon>Neopterygii</taxon>
        <taxon>Teleostei</taxon>
        <taxon>Ostariophysi</taxon>
        <taxon>Cypriniformes</taxon>
        <taxon>Cyprinidae</taxon>
        <taxon>Labeoninae</taxon>
        <taxon>Labeonini</taxon>
        <taxon>Cirrhinus</taxon>
    </lineage>
</organism>